<name>A0A1X4JN56_9LACO</name>
<evidence type="ECO:0000259" key="1">
    <source>
        <dbReference type="PROSITE" id="PS50883"/>
    </source>
</evidence>
<feature type="domain" description="EAL" evidence="1">
    <location>
        <begin position="1"/>
        <end position="246"/>
    </location>
</feature>
<proteinExistence type="predicted"/>
<dbReference type="AlphaFoldDB" id="A0A1X4JN56"/>
<gene>
    <name evidence="2" type="ORF">B9D04_02020</name>
</gene>
<dbReference type="InterPro" id="IPR001633">
    <property type="entry name" value="EAL_dom"/>
</dbReference>
<evidence type="ECO:0000313" key="2">
    <source>
        <dbReference type="EMBL" id="OSP90151.1"/>
    </source>
</evidence>
<dbReference type="Pfam" id="PF00563">
    <property type="entry name" value="EAL"/>
    <property type="match status" value="1"/>
</dbReference>
<dbReference type="Proteomes" id="UP000193588">
    <property type="component" value="Unassembled WGS sequence"/>
</dbReference>
<dbReference type="InterPro" id="IPR035919">
    <property type="entry name" value="EAL_sf"/>
</dbReference>
<evidence type="ECO:0000313" key="3">
    <source>
        <dbReference type="Proteomes" id="UP000193588"/>
    </source>
</evidence>
<protein>
    <recommendedName>
        <fullName evidence="1">EAL domain-containing protein</fullName>
    </recommendedName>
</protein>
<reference evidence="2 3" key="1">
    <citation type="submission" date="2017-04" db="EMBL/GenBank/DDBJ databases">
        <title>The genome sequence of Weissella cibaria isolated from wild Drosophila.</title>
        <authorList>
            <person name="Ricks N.J."/>
            <person name="Carroll C."/>
            <person name="Walters A."/>
            <person name="Newell P.D."/>
            <person name="Chaston J.M."/>
        </authorList>
    </citation>
    <scope>NUCLEOTIDE SEQUENCE [LARGE SCALE GENOMIC DNA]</scope>
    <source>
        <strain evidence="2 3">DmW_103</strain>
    </source>
</reference>
<dbReference type="SUPFAM" id="SSF141868">
    <property type="entry name" value="EAL domain-like"/>
    <property type="match status" value="1"/>
</dbReference>
<dbReference type="EMBL" id="NDXJ01000003">
    <property type="protein sequence ID" value="OSP90151.1"/>
    <property type="molecule type" value="Genomic_DNA"/>
</dbReference>
<accession>A0A1X4JN56</accession>
<sequence length="246" mass="28536">MTTIKESCMTDKVQSKLYFQGQQIIALEGKTSKEYELLMRRDIDGVARFPYQEFITTMTDHDQHKQYVTELAVILPKVLSHNPNYTFSFNLDYQELFYEETFTLFEQIDPALRSRLKLELTERLPLNRTNAYDEFLPKVQLERLSALGYQLVLDDFLAGVNSLAGLFEVPHLISRIKISVLHLKRFLPIDTIIDIINLIVTAIDDMALEVVIEGVEDSDLIKDLPTSWRQQSFYYSSPVNVEPITF</sequence>
<dbReference type="Gene3D" id="3.20.20.450">
    <property type="entry name" value="EAL domain"/>
    <property type="match status" value="1"/>
</dbReference>
<comment type="caution">
    <text evidence="2">The sequence shown here is derived from an EMBL/GenBank/DDBJ whole genome shotgun (WGS) entry which is preliminary data.</text>
</comment>
<dbReference type="PROSITE" id="PS50883">
    <property type="entry name" value="EAL"/>
    <property type="match status" value="1"/>
</dbReference>
<organism evidence="2 3">
    <name type="scientific">Weissella cibaria</name>
    <dbReference type="NCBI Taxonomy" id="137591"/>
    <lineage>
        <taxon>Bacteria</taxon>
        <taxon>Bacillati</taxon>
        <taxon>Bacillota</taxon>
        <taxon>Bacilli</taxon>
        <taxon>Lactobacillales</taxon>
        <taxon>Lactobacillaceae</taxon>
        <taxon>Weissella</taxon>
    </lineage>
</organism>